<sequence length="272" mass="29208">MKDSRVINLPNVHGRPRAIRRAKHLIDALGPANPAFDAAIDTQRPRPWPGSPHPHPKTTRLSRFRDGITPSVTDATPLARTIYQARCEVAADTVATPVSAAISADCSALALVGAGGWKNRDPTLTIYYLDEPAAAPNDDEDDAEREEIRAYGGFRRMALEPGLADVAHAVAMDDTHLLALVADADRIKTFAWGGDVAFGGWTPARGTNVHTLDSERHDGPVAVFPGGRVARAGRGGVALWSIEGLATHEGGRRVGRKLNIEGVWRDNDDGEI</sequence>
<accession>A0A1M2W555</accession>
<dbReference type="AlphaFoldDB" id="A0A1M2W555"/>
<dbReference type="EMBL" id="MNAD01000215">
    <property type="protein sequence ID" value="OJT15004.1"/>
    <property type="molecule type" value="Genomic_DNA"/>
</dbReference>
<organism evidence="1 2">
    <name type="scientific">Trametes pubescens</name>
    <name type="common">White-rot fungus</name>
    <dbReference type="NCBI Taxonomy" id="154538"/>
    <lineage>
        <taxon>Eukaryota</taxon>
        <taxon>Fungi</taxon>
        <taxon>Dikarya</taxon>
        <taxon>Basidiomycota</taxon>
        <taxon>Agaricomycotina</taxon>
        <taxon>Agaricomycetes</taxon>
        <taxon>Polyporales</taxon>
        <taxon>Polyporaceae</taxon>
        <taxon>Trametes</taxon>
    </lineage>
</organism>
<proteinExistence type="predicted"/>
<dbReference type="OrthoDB" id="548949at2759"/>
<name>A0A1M2W555_TRAPU</name>
<reference evidence="1 2" key="1">
    <citation type="submission" date="2016-10" db="EMBL/GenBank/DDBJ databases">
        <title>Genome sequence of the basidiomycete white-rot fungus Trametes pubescens.</title>
        <authorList>
            <person name="Makela M.R."/>
            <person name="Granchi Z."/>
            <person name="Peng M."/>
            <person name="De Vries R.P."/>
            <person name="Grigoriev I."/>
            <person name="Riley R."/>
            <person name="Hilden K."/>
        </authorList>
    </citation>
    <scope>NUCLEOTIDE SEQUENCE [LARGE SCALE GENOMIC DNA]</scope>
    <source>
        <strain evidence="1 2">FBCC735</strain>
    </source>
</reference>
<gene>
    <name evidence="1" type="ORF">TRAPUB_8447</name>
</gene>
<keyword evidence="2" id="KW-1185">Reference proteome</keyword>
<comment type="caution">
    <text evidence="1">The sequence shown here is derived from an EMBL/GenBank/DDBJ whole genome shotgun (WGS) entry which is preliminary data.</text>
</comment>
<evidence type="ECO:0000313" key="1">
    <source>
        <dbReference type="EMBL" id="OJT15004.1"/>
    </source>
</evidence>
<evidence type="ECO:0000313" key="2">
    <source>
        <dbReference type="Proteomes" id="UP000184267"/>
    </source>
</evidence>
<dbReference type="Proteomes" id="UP000184267">
    <property type="component" value="Unassembled WGS sequence"/>
</dbReference>
<protein>
    <submittedName>
        <fullName evidence="1">Uncharacterized protein</fullName>
    </submittedName>
</protein>